<dbReference type="EMBL" id="CADCUC010000399">
    <property type="protein sequence ID" value="CAA9342916.1"/>
    <property type="molecule type" value="Genomic_DNA"/>
</dbReference>
<gene>
    <name evidence="3" type="ORF">AVDCRST_MAG90-2040</name>
</gene>
<evidence type="ECO:0000313" key="3">
    <source>
        <dbReference type="EMBL" id="CAA9342916.1"/>
    </source>
</evidence>
<feature type="region of interest" description="Disordered" evidence="1">
    <location>
        <begin position="1"/>
        <end position="21"/>
    </location>
</feature>
<keyword evidence="2" id="KW-0812">Transmembrane</keyword>
<protein>
    <submittedName>
        <fullName evidence="3">Uncharacterized membrane-anchored protein</fullName>
    </submittedName>
</protein>
<evidence type="ECO:0000256" key="1">
    <source>
        <dbReference type="SAM" id="MobiDB-lite"/>
    </source>
</evidence>
<dbReference type="AlphaFoldDB" id="A0A6J4LV97"/>
<feature type="non-terminal residue" evidence="3">
    <location>
        <position position="1"/>
    </location>
</feature>
<reference evidence="3" key="1">
    <citation type="submission" date="2020-02" db="EMBL/GenBank/DDBJ databases">
        <authorList>
            <person name="Meier V. D."/>
        </authorList>
    </citation>
    <scope>NUCLEOTIDE SEQUENCE</scope>
    <source>
        <strain evidence="3">AVDCRST_MAG90</strain>
    </source>
</reference>
<sequence>EAAREPSATHRAQRRGPRPAAGVAFGAAAVVVPGAAVRGIAPRRRMARGSRPRGP</sequence>
<accession>A0A6J4LV97</accession>
<organism evidence="3">
    <name type="scientific">uncultured Microvirga sp</name>
    <dbReference type="NCBI Taxonomy" id="412392"/>
    <lineage>
        <taxon>Bacteria</taxon>
        <taxon>Pseudomonadati</taxon>
        <taxon>Pseudomonadota</taxon>
        <taxon>Alphaproteobacteria</taxon>
        <taxon>Hyphomicrobiales</taxon>
        <taxon>Methylobacteriaceae</taxon>
        <taxon>Microvirga</taxon>
        <taxon>environmental samples</taxon>
    </lineage>
</organism>
<name>A0A6J4LV97_9HYPH</name>
<keyword evidence="2" id="KW-1133">Transmembrane helix</keyword>
<evidence type="ECO:0000256" key="2">
    <source>
        <dbReference type="SAM" id="Phobius"/>
    </source>
</evidence>
<feature type="non-terminal residue" evidence="3">
    <location>
        <position position="55"/>
    </location>
</feature>
<feature type="transmembrane region" description="Helical" evidence="2">
    <location>
        <begin position="20"/>
        <end position="41"/>
    </location>
</feature>
<proteinExistence type="predicted"/>
<keyword evidence="2" id="KW-0472">Membrane</keyword>